<keyword evidence="3 6" id="KW-0489">Methyltransferase</keyword>
<accession>K0F3R9</accession>
<dbReference type="Pfam" id="PF04072">
    <property type="entry name" value="LCM"/>
    <property type="match status" value="1"/>
</dbReference>
<comment type="similarity">
    <text evidence="2 6">Belongs to the UPF0677 family.</text>
</comment>
<dbReference type="PANTHER" id="PTHR43619:SF2">
    <property type="entry name" value="S-ADENOSYL-L-METHIONINE-DEPENDENT METHYLTRANSFERASES SUPERFAMILY PROTEIN"/>
    <property type="match status" value="1"/>
</dbReference>
<dbReference type="EC" id="2.1.1.-" evidence="6"/>
<name>K0F3R9_NOCB7</name>
<dbReference type="SUPFAM" id="SSF53335">
    <property type="entry name" value="S-adenosyl-L-methionine-dependent methyltransferases"/>
    <property type="match status" value="1"/>
</dbReference>
<dbReference type="RefSeq" id="WP_014986610.1">
    <property type="nucleotide sequence ID" value="NC_018681.1"/>
</dbReference>
<dbReference type="EMBL" id="CP003876">
    <property type="protein sequence ID" value="AFU03755.1"/>
    <property type="molecule type" value="Genomic_DNA"/>
</dbReference>
<comment type="function">
    <text evidence="1 6">Exhibits S-adenosyl-L-methionine-dependent methyltransferase activity.</text>
</comment>
<dbReference type="InterPro" id="IPR007213">
    <property type="entry name" value="Ppm1/Ppm2/Tcmp"/>
</dbReference>
<dbReference type="KEGG" id="nbr:O3I_029030"/>
<evidence type="ECO:0000256" key="1">
    <source>
        <dbReference type="ARBA" id="ARBA00003907"/>
    </source>
</evidence>
<proteinExistence type="inferred from homology"/>
<dbReference type="STRING" id="1133849.O3I_029030"/>
<evidence type="ECO:0000256" key="5">
    <source>
        <dbReference type="ARBA" id="ARBA00022691"/>
    </source>
</evidence>
<evidence type="ECO:0000313" key="7">
    <source>
        <dbReference type="EMBL" id="AFU03755.1"/>
    </source>
</evidence>
<dbReference type="NCBIfam" id="TIGR00027">
    <property type="entry name" value="mthyl_TIGR00027"/>
    <property type="match status" value="1"/>
</dbReference>
<evidence type="ECO:0000313" key="8">
    <source>
        <dbReference type="Proteomes" id="UP000006304"/>
    </source>
</evidence>
<evidence type="ECO:0000256" key="3">
    <source>
        <dbReference type="ARBA" id="ARBA00022603"/>
    </source>
</evidence>
<keyword evidence="5 6" id="KW-0949">S-adenosyl-L-methionine</keyword>
<dbReference type="InterPro" id="IPR029063">
    <property type="entry name" value="SAM-dependent_MTases_sf"/>
</dbReference>
<dbReference type="Gene3D" id="3.40.50.150">
    <property type="entry name" value="Vaccinia Virus protein VP39"/>
    <property type="match status" value="1"/>
</dbReference>
<organism evidence="7 8">
    <name type="scientific">Nocardia brasiliensis (strain ATCC 700358 / HUJEG-1)</name>
    <dbReference type="NCBI Taxonomy" id="1133849"/>
    <lineage>
        <taxon>Bacteria</taxon>
        <taxon>Bacillati</taxon>
        <taxon>Actinomycetota</taxon>
        <taxon>Actinomycetes</taxon>
        <taxon>Mycobacteriales</taxon>
        <taxon>Nocardiaceae</taxon>
        <taxon>Nocardia</taxon>
    </lineage>
</organism>
<dbReference type="InterPro" id="IPR011610">
    <property type="entry name" value="SAM_mthyl_Trfase_ML2640-like"/>
</dbReference>
<evidence type="ECO:0000256" key="2">
    <source>
        <dbReference type="ARBA" id="ARBA00008138"/>
    </source>
</evidence>
<dbReference type="GO" id="GO:0032259">
    <property type="term" value="P:methylation"/>
    <property type="evidence" value="ECO:0007669"/>
    <property type="project" value="UniProtKB-KW"/>
</dbReference>
<keyword evidence="8" id="KW-1185">Reference proteome</keyword>
<dbReference type="eggNOG" id="COG3315">
    <property type="taxonomic scope" value="Bacteria"/>
</dbReference>
<protein>
    <recommendedName>
        <fullName evidence="6">S-adenosyl-L-methionine-dependent methyltransferase</fullName>
        <ecNumber evidence="6">2.1.1.-</ecNumber>
    </recommendedName>
</protein>
<dbReference type="AlphaFoldDB" id="K0F3R9"/>
<dbReference type="GO" id="GO:0008168">
    <property type="term" value="F:methyltransferase activity"/>
    <property type="evidence" value="ECO:0007669"/>
    <property type="project" value="UniProtKB-UniRule"/>
</dbReference>
<keyword evidence="4 7" id="KW-0808">Transferase</keyword>
<evidence type="ECO:0000256" key="4">
    <source>
        <dbReference type="ARBA" id="ARBA00022679"/>
    </source>
</evidence>
<evidence type="ECO:0000256" key="6">
    <source>
        <dbReference type="RuleBase" id="RU362030"/>
    </source>
</evidence>
<dbReference type="Proteomes" id="UP000006304">
    <property type="component" value="Chromosome"/>
</dbReference>
<reference evidence="7 8" key="1">
    <citation type="journal article" date="2012" name="J. Bacteriol.">
        <title>Complete genome sequence of Nocardia brasiliensis HUJEG-1.</title>
        <authorList>
            <person name="Vera-Cabrera L."/>
            <person name="Ortiz-Lopez R."/>
            <person name="Elizondo-Gonzalez R."/>
            <person name="Perez-Maya A.A."/>
            <person name="Ocampo-Candiani J."/>
        </authorList>
    </citation>
    <scope>NUCLEOTIDE SEQUENCE [LARGE SCALE GENOMIC DNA]</scope>
    <source>
        <strain evidence="8">ATCC 700358</strain>
    </source>
</reference>
<dbReference type="PANTHER" id="PTHR43619">
    <property type="entry name" value="S-ADENOSYL-L-METHIONINE-DEPENDENT METHYLTRANSFERASE YKTD-RELATED"/>
    <property type="match status" value="1"/>
</dbReference>
<sequence>MAESLISDISDTARWVATYRAAESARPDALFDDFLAAELAGRRGAAIAAAAKRTLLGAWFFVARTKLIDDMIATCVARGCDRVINLAAGLDTRPYRLDLPADLEWHEADLPAMIDEKQQRLALRTPRCRISRHRVDLADPRARRDFLDGAVEHADKTVVITEGLLLYLAEAEVRSLSADLTRPEIAWWITDIISPAFVALSKPALRGKMNNLVVKFGPATGVGYFEPLGWTVEDCSSHLVAADRWHRLPPLLRPFARLPQPDPRRPGWLPTSAVALLGRHPD</sequence>
<dbReference type="HOGENOM" id="CLU_056160_1_0_11"/>
<gene>
    <name evidence="7" type="ORF">O3I_029030</name>
</gene>